<reference evidence="16 17" key="1">
    <citation type="journal article" date="2013" name="Arch. Virol.">
        <title>Rubus canadensis virus 1, a novel betaflexivirus identified in blackberry.</title>
        <authorList>
            <person name="Abou Ghanem-Sabanadzovic N."/>
            <person name="Tzanetakis I.E."/>
            <person name="Sabanadzovic S."/>
        </authorList>
    </citation>
    <scope>NUCLEOTIDE SEQUENCE [LARGE SCALE GENOMIC DNA]</scope>
    <source>
        <strain evidence="16">BM-01</strain>
    </source>
</reference>
<keyword evidence="8" id="KW-0067">ATP-binding</keyword>
<dbReference type="PROSITE" id="PS51492">
    <property type="entry name" value="PEPTIDASE_C23"/>
    <property type="match status" value="1"/>
</dbReference>
<dbReference type="GeneID" id="13887839"/>
<feature type="domain" description="OTU" evidence="12">
    <location>
        <begin position="944"/>
        <end position="1055"/>
    </location>
</feature>
<dbReference type="InterPro" id="IPR043502">
    <property type="entry name" value="DNA/RNA_pol_sf"/>
</dbReference>
<keyword evidence="3" id="KW-0808">Transferase</keyword>
<comment type="similarity">
    <text evidence="1">Belongs to the potexviruses/carlaviruses RNA replication protein family.</text>
</comment>
<evidence type="ECO:0000259" key="13">
    <source>
        <dbReference type="PROSITE" id="PS51471"/>
    </source>
</evidence>
<evidence type="ECO:0000256" key="6">
    <source>
        <dbReference type="ARBA" id="ARBA00022801"/>
    </source>
</evidence>
<dbReference type="GO" id="GO:0016817">
    <property type="term" value="F:hydrolase activity, acting on acid anhydrides"/>
    <property type="evidence" value="ECO:0007669"/>
    <property type="project" value="InterPro"/>
</dbReference>
<dbReference type="GO" id="GO:0006396">
    <property type="term" value="P:RNA processing"/>
    <property type="evidence" value="ECO:0007669"/>
    <property type="project" value="InterPro"/>
</dbReference>
<dbReference type="KEGG" id="vg:13887839"/>
<evidence type="ECO:0000256" key="3">
    <source>
        <dbReference type="ARBA" id="ARBA00022679"/>
    </source>
</evidence>
<evidence type="ECO:0000256" key="5">
    <source>
        <dbReference type="ARBA" id="ARBA00022741"/>
    </source>
</evidence>
<dbReference type="RefSeq" id="YP_006905861.1">
    <property type="nucleotide sequence ID" value="NC_019025.1"/>
</dbReference>
<feature type="domain" description="Peptidase C23" evidence="14">
    <location>
        <begin position="1054"/>
        <end position="1144"/>
    </location>
</feature>
<evidence type="ECO:0000259" key="12">
    <source>
        <dbReference type="PROSITE" id="PS50802"/>
    </source>
</evidence>
<evidence type="ECO:0000313" key="16">
    <source>
        <dbReference type="EMBL" id="AFV31417.1"/>
    </source>
</evidence>
<evidence type="ECO:0000256" key="10">
    <source>
        <dbReference type="ARBA" id="ARBA00047984"/>
    </source>
</evidence>
<organism evidence="16 17">
    <name type="scientific">Rubus canadensis virus 1</name>
    <dbReference type="NCBI Taxonomy" id="1243178"/>
    <lineage>
        <taxon>Viruses</taxon>
        <taxon>Riboviria</taxon>
        <taxon>Orthornavirae</taxon>
        <taxon>Kitrinoviricota</taxon>
        <taxon>Alsuviricetes</taxon>
        <taxon>Tymovirales</taxon>
        <taxon>Betaflexiviridae</taxon>
        <taxon>Quinvirinae</taxon>
        <taxon>Foveavirus</taxon>
        <taxon>Foveavirus unicanadense</taxon>
    </lineage>
</organism>
<evidence type="ECO:0000313" key="17">
    <source>
        <dbReference type="Proteomes" id="UP000203280"/>
    </source>
</evidence>
<dbReference type="InterPro" id="IPR027351">
    <property type="entry name" value="(+)RNA_virus_helicase_core_dom"/>
</dbReference>
<feature type="domain" description="RdRp catalytic" evidence="11">
    <location>
        <begin position="1823"/>
        <end position="1930"/>
    </location>
</feature>
<protein>
    <submittedName>
        <fullName evidence="16">Replication-associated polyprotein</fullName>
    </submittedName>
</protein>
<dbReference type="Proteomes" id="UP000203280">
    <property type="component" value="Segment"/>
</dbReference>
<keyword evidence="2" id="KW-0696">RNA-directed RNA polymerase</keyword>
<comment type="catalytic activity">
    <reaction evidence="10">
        <text>ATP + H2O = ADP + phosphate + H(+)</text>
        <dbReference type="Rhea" id="RHEA:13065"/>
        <dbReference type="ChEBI" id="CHEBI:15377"/>
        <dbReference type="ChEBI" id="CHEBI:15378"/>
        <dbReference type="ChEBI" id="CHEBI:30616"/>
        <dbReference type="ChEBI" id="CHEBI:43474"/>
        <dbReference type="ChEBI" id="CHEBI:456216"/>
        <dbReference type="EC" id="3.6.4.13"/>
    </reaction>
</comment>
<feature type="domain" description="Alphavirus-like MT" evidence="15">
    <location>
        <begin position="63"/>
        <end position="256"/>
    </location>
</feature>
<evidence type="ECO:0000256" key="8">
    <source>
        <dbReference type="ARBA" id="ARBA00022840"/>
    </source>
</evidence>
<evidence type="ECO:0000256" key="2">
    <source>
        <dbReference type="ARBA" id="ARBA00022484"/>
    </source>
</evidence>
<dbReference type="Gene3D" id="3.40.50.300">
    <property type="entry name" value="P-loop containing nucleotide triphosphate hydrolases"/>
    <property type="match status" value="1"/>
</dbReference>
<evidence type="ECO:0000259" key="14">
    <source>
        <dbReference type="PROSITE" id="PS51492"/>
    </source>
</evidence>
<keyword evidence="9" id="KW-0693">Viral RNA replication</keyword>
<dbReference type="Pfam" id="PF05379">
    <property type="entry name" value="Peptidase_C23"/>
    <property type="match status" value="1"/>
</dbReference>
<evidence type="ECO:0000256" key="9">
    <source>
        <dbReference type="ARBA" id="ARBA00022953"/>
    </source>
</evidence>
<keyword evidence="7" id="KW-0347">Helicase</keyword>
<keyword evidence="6" id="KW-0378">Hydrolase</keyword>
<evidence type="ECO:0000259" key="11">
    <source>
        <dbReference type="PROSITE" id="PS50507"/>
    </source>
</evidence>
<dbReference type="InterPro" id="IPR003323">
    <property type="entry name" value="OTU_dom"/>
</dbReference>
<dbReference type="InterPro" id="IPR001788">
    <property type="entry name" value="RNA-dep_RNA_pol_alsuvir"/>
</dbReference>
<dbReference type="GO" id="GO:0006351">
    <property type="term" value="P:DNA-templated transcription"/>
    <property type="evidence" value="ECO:0007669"/>
    <property type="project" value="InterPro"/>
</dbReference>
<proteinExistence type="inferred from homology"/>
<dbReference type="Gene3D" id="2.60.120.590">
    <property type="entry name" value="Alpha-ketoglutarate-dependent dioxygenase AlkB-like"/>
    <property type="match status" value="1"/>
</dbReference>
<dbReference type="GO" id="GO:0003968">
    <property type="term" value="F:RNA-directed RNA polymerase activity"/>
    <property type="evidence" value="ECO:0007669"/>
    <property type="project" value="UniProtKB-KW"/>
</dbReference>
<dbReference type="GO" id="GO:0008174">
    <property type="term" value="F:mRNA methyltransferase activity"/>
    <property type="evidence" value="ECO:0007669"/>
    <property type="project" value="UniProtKB-UniRule"/>
</dbReference>
<dbReference type="InterPro" id="IPR037151">
    <property type="entry name" value="AlkB-like_sf"/>
</dbReference>
<dbReference type="PROSITE" id="PS50802">
    <property type="entry name" value="OTU"/>
    <property type="match status" value="1"/>
</dbReference>
<dbReference type="InterPro" id="IPR002588">
    <property type="entry name" value="Alphavirus-like_MT_dom"/>
</dbReference>
<dbReference type="GO" id="GO:0005524">
    <property type="term" value="F:ATP binding"/>
    <property type="evidence" value="ECO:0007669"/>
    <property type="project" value="UniProtKB-KW"/>
</dbReference>
<dbReference type="EMBL" id="JX277553">
    <property type="protein sequence ID" value="AFV31417.1"/>
    <property type="molecule type" value="Genomic_RNA"/>
</dbReference>
<accession>K4MTI1</accession>
<dbReference type="Pfam" id="PF01443">
    <property type="entry name" value="Viral_helicase1"/>
    <property type="match status" value="1"/>
</dbReference>
<dbReference type="CDD" id="cd23245">
    <property type="entry name" value="Betaflexiviridae_RdRp"/>
    <property type="match status" value="1"/>
</dbReference>
<keyword evidence="4" id="KW-0548">Nucleotidyltransferase</keyword>
<sequence length="2038" mass="231578">MALSFRLPVSDVLNGFTSEEQSIISRTAVKKISEFESHNYEIANFSMPDFAKSKLSQAGIYLSPYASMPHSHPISKTIENHILYRVLPNYVDNSFYFVGIKEGKLNFLKRRNKDLSLVSLVNRLVTSRDCVRYPSDFHAIKTHKIEGLVPRTSNFFEHADSLKDLIPKMIREGSKKMFFHDELHYWSKRDLVTFLDAVDPSLLICTIVYPTEILVKSRVSLNSWCYTFELIGKDILYSPDGVASESYLQPISGGFLLKTNQIETPNGSVYAVDLLYNCFSHSLISLTKTNKLPPKLNFFSNYEAISTTSINSLGPKLGDCYPISFDLISKIYLYLRTLKKPDLQSGMAKLRQMVSNPSCFEIKFVEDFCRLVIEVPPQKSLLIPDASKIFLHSLMSIFPSSWVRNFNSFQEITLDNFISSLAPLRVRVELKKLDFSDDLFSDLGLSHEEEFPSIPFDPEQLMESFSIGRSKKAIPDRVPSPYNNLIFHGAEPIVDTRDKSVLIQMYHCVFNAFSNSDGFYVSSRTFFSVADGLYARNSIFSNKALRLAFISMCSGRLVKDVYLLNIRRKIFFVRSPTSGAQIRTANLQWFFLKKRGNQKFLRDSAFSDESNLETKVFTSWMKVVDEVLLINSSSSLGMRSTLRDSGLRNLWEYNCSTTSYPAPSATESVEKVEEIEEESVATHENVPILKRDVSSFLKIAFNVPTVQEEVVEVKDVVETLGTEEEFEAPALEKFGDAGIVFGRVKDMTLVGCLDMVFNENLHDVLHLKGRSAVYFTRCPCLRYGHNGLQYLPQKWPIEFDWFLGENLGKYNSCLVQRFEVGAKIGFHSDDEKHYSSDNDIYTVNLMGNAQLSIRPKGDKRKANEITRALVSQDSYLMPSGFQDKFEHSIRSMTEGRVSYTFRKVVHDSLGQEIVHDSICLLDCFSENLFDVKISASQDLDFKNFQTFPVPADGDCFWHSVGYLFGTNGIDMRKTCSDAMYDLGVDSNGSLVLQMIGFNWAEREAVALFARVMGVEVTVFYIEEGVNWTFTPLEIDSSKKCYLVCKGNHFEPCLPKNGCVVRAVAACIGKKEIDVLSYLGRGEFTDIYNQIMSGNGLSILDFERAFSMFGIKAFLETDGKVLEINSNGSIEGSFRLTDDHLEFLPFKSVKHLSSLPVSNLIPVAKDQLEVISKCCTEVEYTPSFDRANTLSESLLNGTTGVLCSRNLNNQVDFLEGNEKLCKEKRNLMILLGTFGSGKSFFFKKFIKDNSMRKVIFVSPRKALADIILQEISGIKGKKNWGSAKGNKVKCKKGYEVLTFEVMLKRIRSSFLKGTVVIVDEVQLYPPGYVDLLCMLISSDCKVFLTGDPCQSDYDSDKDRMIFYGMEPDIMHILNEKSYNFNVESRRFVGSIFRGRLPCEFLNGTACFNPKNYEMMGHIKSIDKNLIKSVDVILVSGFEEKRICWSHLGAGNKCLTFGESTGLTFESGIILITSDSFLCGKKRWITALPRFRKLLVFSNLTNLSYEDIAQKAFGEPLYKFLTEKASTDDLLEILPGKPNFVKGFGFVGKSEGEKEVKLQGDPWLKEKIFLGQSEDIQEEIQIYEEIKNEWFKTHVPLSEQESCRIQWLNRLLSREAREKRMGSEISTQFAEEHHPGQGSALSNAAERYEAIYPRHKGGDSVTFLMAVAKRLTFSRPAVESAKLRRAENFGKMMLDKFLKHVPLRRAHNQNMMAEAVAEFEEKKCSKSAATIENHSARSCNDWLLDIANIFMKSQLCSKFDNRCIDKAKAGQTLACFQHSVLCRFAPYVRYIEKKLFEVLPKNLYIHSGKSLEELEKWVMNGSFNSVCTESDYEAFDASQDHFIVAFELELMRYLGLPNDLIEDYRMIKVKLSSKLGNFAIMRFTGEASTFLFNTMANMLFTFMKYDLSGKEFICFAGDDMCANKRLRLSSEYDGFLSKLKLKAKVQFTKSPTFCGWCLSEFGLFKRPQLVWERICIAVERGNIAECLDSYAIEVSYGYKVGESLAGKMSSVELDSHYQCVRFIVKHQNLLKSNIKDLFAS</sequence>
<evidence type="ECO:0000256" key="1">
    <source>
        <dbReference type="ARBA" id="ARBA00008513"/>
    </source>
</evidence>
<dbReference type="GO" id="GO:0039694">
    <property type="term" value="P:viral RNA genome replication"/>
    <property type="evidence" value="ECO:0007669"/>
    <property type="project" value="InterPro"/>
</dbReference>
<dbReference type="GO" id="GO:0003723">
    <property type="term" value="F:RNA binding"/>
    <property type="evidence" value="ECO:0007669"/>
    <property type="project" value="InterPro"/>
</dbReference>
<evidence type="ECO:0000259" key="15">
    <source>
        <dbReference type="PROSITE" id="PS51743"/>
    </source>
</evidence>
<dbReference type="SUPFAM" id="SSF56672">
    <property type="entry name" value="DNA/RNA polymerases"/>
    <property type="match status" value="1"/>
</dbReference>
<dbReference type="PROSITE" id="PS50507">
    <property type="entry name" value="RDRP_SSRNA_POS"/>
    <property type="match status" value="1"/>
</dbReference>
<evidence type="ECO:0000256" key="4">
    <source>
        <dbReference type="ARBA" id="ARBA00022695"/>
    </source>
</evidence>
<dbReference type="InterPro" id="IPR008041">
    <property type="entry name" value="Peptidase_C23"/>
</dbReference>
<name>K4MTI1_9VIRU</name>
<dbReference type="PROSITE" id="PS51471">
    <property type="entry name" value="FE2OG_OXY"/>
    <property type="match status" value="1"/>
</dbReference>
<dbReference type="PROSITE" id="PS51743">
    <property type="entry name" value="ALPHAVIRUS_MT"/>
    <property type="match status" value="1"/>
</dbReference>
<feature type="domain" description="Fe2OG dioxygenase" evidence="13">
    <location>
        <begin position="809"/>
        <end position="905"/>
    </location>
</feature>
<dbReference type="GO" id="GO:0003724">
    <property type="term" value="F:RNA helicase activity"/>
    <property type="evidence" value="ECO:0007669"/>
    <property type="project" value="UniProtKB-EC"/>
</dbReference>
<dbReference type="Pfam" id="PF00978">
    <property type="entry name" value="RdRP_2"/>
    <property type="match status" value="1"/>
</dbReference>
<dbReference type="CDD" id="cd22792">
    <property type="entry name" value="OTU_RDRP-like"/>
    <property type="match status" value="1"/>
</dbReference>
<dbReference type="Pfam" id="PF01660">
    <property type="entry name" value="Vmethyltransf"/>
    <property type="match status" value="1"/>
</dbReference>
<dbReference type="InterPro" id="IPR027417">
    <property type="entry name" value="P-loop_NTPase"/>
</dbReference>
<keyword evidence="17" id="KW-1185">Reference proteome</keyword>
<keyword evidence="5" id="KW-0547">Nucleotide-binding</keyword>
<dbReference type="InterPro" id="IPR005123">
    <property type="entry name" value="Oxoglu/Fe-dep_dioxygenase_dom"/>
</dbReference>
<dbReference type="InterPro" id="IPR007094">
    <property type="entry name" value="RNA-dir_pol_PSvirus"/>
</dbReference>
<dbReference type="SUPFAM" id="SSF52540">
    <property type="entry name" value="P-loop containing nucleoside triphosphate hydrolases"/>
    <property type="match status" value="1"/>
</dbReference>
<evidence type="ECO:0000256" key="7">
    <source>
        <dbReference type="ARBA" id="ARBA00022806"/>
    </source>
</evidence>
<dbReference type="GO" id="GO:0016556">
    <property type="term" value="P:mRNA modification"/>
    <property type="evidence" value="ECO:0007669"/>
    <property type="project" value="InterPro"/>
</dbReference>
<dbReference type="SUPFAM" id="SSF51197">
    <property type="entry name" value="Clavaminate synthase-like"/>
    <property type="match status" value="1"/>
</dbReference>